<comment type="subcellular location">
    <subcellularLocation>
        <location evidence="1">Endoplasmic reticulum membrane</location>
        <topology evidence="1">Multi-pass membrane protein</topology>
    </subcellularLocation>
</comment>
<evidence type="ECO:0000256" key="8">
    <source>
        <dbReference type="ARBA" id="ARBA00022692"/>
    </source>
</evidence>
<organism evidence="18">
    <name type="scientific">Aureoumbra lagunensis</name>
    <dbReference type="NCBI Taxonomy" id="44058"/>
    <lineage>
        <taxon>Eukaryota</taxon>
        <taxon>Sar</taxon>
        <taxon>Stramenopiles</taxon>
        <taxon>Ochrophyta</taxon>
        <taxon>Pelagophyceae</taxon>
        <taxon>Pelagomonadales</taxon>
        <taxon>Aureoumbra</taxon>
    </lineage>
</organism>
<reference evidence="18" key="1">
    <citation type="submission" date="2021-01" db="EMBL/GenBank/DDBJ databases">
        <authorList>
            <person name="Corre E."/>
            <person name="Pelletier E."/>
            <person name="Niang G."/>
            <person name="Scheremetjew M."/>
            <person name="Finn R."/>
            <person name="Kale V."/>
            <person name="Holt S."/>
            <person name="Cochrane G."/>
            <person name="Meng A."/>
            <person name="Brown T."/>
            <person name="Cohen L."/>
        </authorList>
    </citation>
    <scope>NUCLEOTIDE SEQUENCE</scope>
    <source>
        <strain evidence="18">CCMP1510</strain>
    </source>
</reference>
<evidence type="ECO:0000256" key="3">
    <source>
        <dbReference type="ARBA" id="ARBA00005189"/>
    </source>
</evidence>
<keyword evidence="8 17" id="KW-0812">Transmembrane</keyword>
<dbReference type="InterPro" id="IPR007318">
    <property type="entry name" value="Phopholipid_MeTrfase"/>
</dbReference>
<dbReference type="EMBL" id="HBIJ01000589">
    <property type="protein sequence ID" value="CAE0359717.1"/>
    <property type="molecule type" value="Transcribed_RNA"/>
</dbReference>
<accession>A0A7S3NIG1</accession>
<keyword evidence="9" id="KW-0256">Endoplasmic reticulum</keyword>
<dbReference type="AlphaFoldDB" id="A0A7S3NIG1"/>
<evidence type="ECO:0000313" key="18">
    <source>
        <dbReference type="EMBL" id="CAE0359717.1"/>
    </source>
</evidence>
<feature type="transmembrane region" description="Helical" evidence="17">
    <location>
        <begin position="172"/>
        <end position="195"/>
    </location>
</feature>
<keyword evidence="14" id="KW-1208">Phospholipid metabolism</keyword>
<feature type="compositionally biased region" description="Polar residues" evidence="16">
    <location>
        <begin position="1"/>
        <end position="20"/>
    </location>
</feature>
<feature type="transmembrane region" description="Helical" evidence="17">
    <location>
        <begin position="251"/>
        <end position="268"/>
    </location>
</feature>
<proteinExistence type="predicted"/>
<keyword evidence="12 17" id="KW-0472">Membrane</keyword>
<comment type="pathway">
    <text evidence="3">Lipid metabolism.</text>
</comment>
<evidence type="ECO:0000256" key="11">
    <source>
        <dbReference type="ARBA" id="ARBA00023098"/>
    </source>
</evidence>
<dbReference type="UniPathway" id="UPA00753"/>
<dbReference type="GO" id="GO:0005789">
    <property type="term" value="C:endoplasmic reticulum membrane"/>
    <property type="evidence" value="ECO:0007669"/>
    <property type="project" value="UniProtKB-SubCell"/>
</dbReference>
<dbReference type="Pfam" id="PF04191">
    <property type="entry name" value="PEMT"/>
    <property type="match status" value="1"/>
</dbReference>
<comment type="pathway">
    <text evidence="2">Phospholipid metabolism; phosphatidylcholine biosynthesis.</text>
</comment>
<evidence type="ECO:0000256" key="7">
    <source>
        <dbReference type="ARBA" id="ARBA00022691"/>
    </source>
</evidence>
<dbReference type="GO" id="GO:0032259">
    <property type="term" value="P:methylation"/>
    <property type="evidence" value="ECO:0007669"/>
    <property type="project" value="UniProtKB-KW"/>
</dbReference>
<evidence type="ECO:0000256" key="16">
    <source>
        <dbReference type="SAM" id="MobiDB-lite"/>
    </source>
</evidence>
<keyword evidence="6" id="KW-0808">Transferase</keyword>
<evidence type="ECO:0000256" key="2">
    <source>
        <dbReference type="ARBA" id="ARBA00004969"/>
    </source>
</evidence>
<evidence type="ECO:0000256" key="10">
    <source>
        <dbReference type="ARBA" id="ARBA00022989"/>
    </source>
</evidence>
<protein>
    <recommendedName>
        <fullName evidence="15">phosphatidyl-N-methylethanolamine N-methyltransferase</fullName>
        <ecNumber evidence="15">2.1.1.71</ecNumber>
    </recommendedName>
</protein>
<dbReference type="InterPro" id="IPR024960">
    <property type="entry name" value="PEMT/MFAP"/>
</dbReference>
<evidence type="ECO:0000256" key="12">
    <source>
        <dbReference type="ARBA" id="ARBA00023136"/>
    </source>
</evidence>
<evidence type="ECO:0000256" key="14">
    <source>
        <dbReference type="ARBA" id="ARBA00023264"/>
    </source>
</evidence>
<gene>
    <name evidence="18" type="ORF">ALAG00032_LOCUS446</name>
</gene>
<evidence type="ECO:0000256" key="1">
    <source>
        <dbReference type="ARBA" id="ARBA00004477"/>
    </source>
</evidence>
<keyword evidence="10 17" id="KW-1133">Transmembrane helix</keyword>
<dbReference type="PANTHER" id="PTHR15458">
    <property type="entry name" value="PHOSPHATIDYLETHANOLAMINE N-METHYLTRANSFERASE"/>
    <property type="match status" value="1"/>
</dbReference>
<feature type="transmembrane region" description="Helical" evidence="17">
    <location>
        <begin position="227"/>
        <end position="245"/>
    </location>
</feature>
<evidence type="ECO:0000256" key="5">
    <source>
        <dbReference type="ARBA" id="ARBA00022603"/>
    </source>
</evidence>
<name>A0A7S3NIG1_9STRA</name>
<evidence type="ECO:0000256" key="13">
    <source>
        <dbReference type="ARBA" id="ARBA00023209"/>
    </source>
</evidence>
<keyword evidence="7" id="KW-0949">S-adenosyl-L-methionine</keyword>
<keyword evidence="4" id="KW-0444">Lipid biosynthesis</keyword>
<keyword evidence="11" id="KW-0443">Lipid metabolism</keyword>
<sequence>MCKAPQSTRVNGVTNSNGQSKLKKSKSTNGFEDGEKPETKMNRPLQMLLIATLILPWAIGIKIDLNGLNLLQRWCIMTLDTARDWIVQPKFIIACLCLSVERICYTWVWVFTENFQKFCNFLERRGFKSKEETPVDIIVKCFKINKLFQYGGFAWLYLSIGPLPRYTSIAPLHALVGLSLVLVGQILNAGIYAAIGKKGVYYGCKFNLPAPWCTGFPFNVVTAHPQYLGSVLTTFGACLLLATDIHVANGWFGLALVQALLYVYMSYVEHHL</sequence>
<dbReference type="GO" id="GO:0000773">
    <property type="term" value="F:phosphatidyl-N-methylethanolamine N-methyltransferase activity"/>
    <property type="evidence" value="ECO:0007669"/>
    <property type="project" value="UniProtKB-EC"/>
</dbReference>
<feature type="region of interest" description="Disordered" evidence="16">
    <location>
        <begin position="1"/>
        <end position="38"/>
    </location>
</feature>
<evidence type="ECO:0000256" key="17">
    <source>
        <dbReference type="SAM" id="Phobius"/>
    </source>
</evidence>
<dbReference type="Gene3D" id="1.20.120.1630">
    <property type="match status" value="1"/>
</dbReference>
<keyword evidence="5" id="KW-0489">Methyltransferase</keyword>
<evidence type="ECO:0000256" key="15">
    <source>
        <dbReference type="ARBA" id="ARBA00034137"/>
    </source>
</evidence>
<dbReference type="EC" id="2.1.1.71" evidence="15"/>
<dbReference type="PANTHER" id="PTHR15458:SF5">
    <property type="entry name" value="PHOSPHATIDYLETHANOLAMINE N-METHYLTRANSFERASE"/>
    <property type="match status" value="1"/>
</dbReference>
<evidence type="ECO:0000256" key="9">
    <source>
        <dbReference type="ARBA" id="ARBA00022824"/>
    </source>
</evidence>
<dbReference type="GO" id="GO:0006656">
    <property type="term" value="P:phosphatidylcholine biosynthetic process"/>
    <property type="evidence" value="ECO:0007669"/>
    <property type="project" value="UniProtKB-UniPathway"/>
</dbReference>
<keyword evidence="13" id="KW-0594">Phospholipid biosynthesis</keyword>
<evidence type="ECO:0000256" key="4">
    <source>
        <dbReference type="ARBA" id="ARBA00022516"/>
    </source>
</evidence>
<evidence type="ECO:0000256" key="6">
    <source>
        <dbReference type="ARBA" id="ARBA00022679"/>
    </source>
</evidence>